<gene>
    <name evidence="2" type="ORF">NDU88_006962</name>
</gene>
<dbReference type="AlphaFoldDB" id="A0AAV7RQG6"/>
<protein>
    <submittedName>
        <fullName evidence="2">Uncharacterized protein</fullName>
    </submittedName>
</protein>
<sequence>MNGSALDPWLAGSPSPVQHYPRRGGGAKQVKLTWVRAHKDDERSRKLRAASWSDITPCTIHLAPDLKITRGRGSARDRRLLSYLHLQQQRAGLSPRPVDGTPSGSDLQCFSSA</sequence>
<keyword evidence="3" id="KW-1185">Reference proteome</keyword>
<evidence type="ECO:0000313" key="2">
    <source>
        <dbReference type="EMBL" id="KAJ1154208.1"/>
    </source>
</evidence>
<reference evidence="2" key="1">
    <citation type="journal article" date="2022" name="bioRxiv">
        <title>Sequencing and chromosome-scale assembly of the giantPleurodeles waltlgenome.</title>
        <authorList>
            <person name="Brown T."/>
            <person name="Elewa A."/>
            <person name="Iarovenko S."/>
            <person name="Subramanian E."/>
            <person name="Araus A.J."/>
            <person name="Petzold A."/>
            <person name="Susuki M."/>
            <person name="Suzuki K.-i.T."/>
            <person name="Hayashi T."/>
            <person name="Toyoda A."/>
            <person name="Oliveira C."/>
            <person name="Osipova E."/>
            <person name="Leigh N.D."/>
            <person name="Simon A."/>
            <person name="Yun M.H."/>
        </authorList>
    </citation>
    <scope>NUCLEOTIDE SEQUENCE</scope>
    <source>
        <strain evidence="2">20211129_DDA</strain>
        <tissue evidence="2">Liver</tissue>
    </source>
</reference>
<organism evidence="2 3">
    <name type="scientific">Pleurodeles waltl</name>
    <name type="common">Iberian ribbed newt</name>
    <dbReference type="NCBI Taxonomy" id="8319"/>
    <lineage>
        <taxon>Eukaryota</taxon>
        <taxon>Metazoa</taxon>
        <taxon>Chordata</taxon>
        <taxon>Craniata</taxon>
        <taxon>Vertebrata</taxon>
        <taxon>Euteleostomi</taxon>
        <taxon>Amphibia</taxon>
        <taxon>Batrachia</taxon>
        <taxon>Caudata</taxon>
        <taxon>Salamandroidea</taxon>
        <taxon>Salamandridae</taxon>
        <taxon>Pleurodelinae</taxon>
        <taxon>Pleurodeles</taxon>
    </lineage>
</organism>
<feature type="region of interest" description="Disordered" evidence="1">
    <location>
        <begin position="1"/>
        <end position="26"/>
    </location>
</feature>
<accession>A0AAV7RQG6</accession>
<proteinExistence type="predicted"/>
<comment type="caution">
    <text evidence="2">The sequence shown here is derived from an EMBL/GenBank/DDBJ whole genome shotgun (WGS) entry which is preliminary data.</text>
</comment>
<name>A0AAV7RQG6_PLEWA</name>
<dbReference type="EMBL" id="JANPWB010000009">
    <property type="protein sequence ID" value="KAJ1154208.1"/>
    <property type="molecule type" value="Genomic_DNA"/>
</dbReference>
<feature type="compositionally biased region" description="Polar residues" evidence="1">
    <location>
        <begin position="102"/>
        <end position="113"/>
    </location>
</feature>
<feature type="region of interest" description="Disordered" evidence="1">
    <location>
        <begin position="91"/>
        <end position="113"/>
    </location>
</feature>
<evidence type="ECO:0000256" key="1">
    <source>
        <dbReference type="SAM" id="MobiDB-lite"/>
    </source>
</evidence>
<dbReference type="Proteomes" id="UP001066276">
    <property type="component" value="Chromosome 5"/>
</dbReference>
<evidence type="ECO:0000313" key="3">
    <source>
        <dbReference type="Proteomes" id="UP001066276"/>
    </source>
</evidence>